<reference evidence="7 8" key="1">
    <citation type="submission" date="2019-01" db="EMBL/GenBank/DDBJ databases">
        <title>Vibrio BEI176 sp. nov, a marine bacterium isolated from China: eastern marignal seas.</title>
        <authorList>
            <person name="Li B."/>
        </authorList>
    </citation>
    <scope>NUCLEOTIDE SEQUENCE [LARGE SCALE GENOMIC DNA]</scope>
    <source>
        <strain evidence="7 8">BEI176</strain>
    </source>
</reference>
<evidence type="ECO:0000313" key="7">
    <source>
        <dbReference type="EMBL" id="TFH90177.1"/>
    </source>
</evidence>
<gene>
    <name evidence="7" type="ORF">ELS82_18170</name>
</gene>
<accession>A0A4Y8WBK0</accession>
<evidence type="ECO:0000256" key="6">
    <source>
        <dbReference type="SAM" id="Phobius"/>
    </source>
</evidence>
<dbReference type="PANTHER" id="PTHR43124">
    <property type="entry name" value="PURINE EFFLUX PUMP PBUE"/>
    <property type="match status" value="1"/>
</dbReference>
<evidence type="ECO:0000256" key="3">
    <source>
        <dbReference type="ARBA" id="ARBA00022692"/>
    </source>
</evidence>
<feature type="transmembrane region" description="Helical" evidence="6">
    <location>
        <begin position="72"/>
        <end position="88"/>
    </location>
</feature>
<feature type="transmembrane region" description="Helical" evidence="6">
    <location>
        <begin position="12"/>
        <end position="34"/>
    </location>
</feature>
<dbReference type="PANTHER" id="PTHR43124:SF3">
    <property type="entry name" value="CHLORAMPHENICOL EFFLUX PUMP RV0191"/>
    <property type="match status" value="1"/>
</dbReference>
<dbReference type="InterPro" id="IPR036259">
    <property type="entry name" value="MFS_trans_sf"/>
</dbReference>
<comment type="caution">
    <text evidence="7">The sequence shown here is derived from an EMBL/GenBank/DDBJ whole genome shotgun (WGS) entry which is preliminary data.</text>
</comment>
<dbReference type="AlphaFoldDB" id="A0A4Y8WBK0"/>
<evidence type="ECO:0000256" key="4">
    <source>
        <dbReference type="ARBA" id="ARBA00022989"/>
    </source>
</evidence>
<evidence type="ECO:0000313" key="8">
    <source>
        <dbReference type="Proteomes" id="UP000297753"/>
    </source>
</evidence>
<keyword evidence="3 6" id="KW-0812">Transmembrane</keyword>
<keyword evidence="4 6" id="KW-1133">Transmembrane helix</keyword>
<feature type="transmembrane region" description="Helical" evidence="6">
    <location>
        <begin position="265"/>
        <end position="286"/>
    </location>
</feature>
<comment type="subcellular location">
    <subcellularLocation>
        <location evidence="1">Cell membrane</location>
        <topology evidence="1">Multi-pass membrane protein</topology>
    </subcellularLocation>
</comment>
<feature type="transmembrane region" description="Helical" evidence="6">
    <location>
        <begin position="46"/>
        <end position="65"/>
    </location>
</feature>
<keyword evidence="5 6" id="KW-0472">Membrane</keyword>
<dbReference type="InterPro" id="IPR050189">
    <property type="entry name" value="MFS_Efflux_Transporters"/>
</dbReference>
<dbReference type="GO" id="GO:0022857">
    <property type="term" value="F:transmembrane transporter activity"/>
    <property type="evidence" value="ECO:0007669"/>
    <property type="project" value="InterPro"/>
</dbReference>
<organism evidence="7 8">
    <name type="scientific">Vibrio ouci</name>
    <dbReference type="NCBI Taxonomy" id="2499078"/>
    <lineage>
        <taxon>Bacteria</taxon>
        <taxon>Pseudomonadati</taxon>
        <taxon>Pseudomonadota</taxon>
        <taxon>Gammaproteobacteria</taxon>
        <taxon>Vibrionales</taxon>
        <taxon>Vibrionaceae</taxon>
        <taxon>Vibrio</taxon>
    </lineage>
</organism>
<dbReference type="EMBL" id="SATR01000033">
    <property type="protein sequence ID" value="TFH90177.1"/>
    <property type="molecule type" value="Genomic_DNA"/>
</dbReference>
<feature type="transmembrane region" description="Helical" evidence="6">
    <location>
        <begin position="136"/>
        <end position="154"/>
    </location>
</feature>
<feature type="transmembrane region" description="Helical" evidence="6">
    <location>
        <begin position="327"/>
        <end position="348"/>
    </location>
</feature>
<evidence type="ECO:0000256" key="1">
    <source>
        <dbReference type="ARBA" id="ARBA00004651"/>
    </source>
</evidence>
<evidence type="ECO:0000256" key="2">
    <source>
        <dbReference type="ARBA" id="ARBA00022475"/>
    </source>
</evidence>
<dbReference type="Gene3D" id="1.20.1250.20">
    <property type="entry name" value="MFS general substrate transporter like domains"/>
    <property type="match status" value="2"/>
</dbReference>
<dbReference type="InterPro" id="IPR011701">
    <property type="entry name" value="MFS"/>
</dbReference>
<proteinExistence type="predicted"/>
<feature type="transmembrane region" description="Helical" evidence="6">
    <location>
        <begin position="292"/>
        <end position="315"/>
    </location>
</feature>
<dbReference type="SUPFAM" id="SSF103473">
    <property type="entry name" value="MFS general substrate transporter"/>
    <property type="match status" value="2"/>
</dbReference>
<feature type="transmembrane region" description="Helical" evidence="6">
    <location>
        <begin position="354"/>
        <end position="373"/>
    </location>
</feature>
<feature type="transmembrane region" description="Helical" evidence="6">
    <location>
        <begin position="237"/>
        <end position="258"/>
    </location>
</feature>
<feature type="transmembrane region" description="Helical" evidence="6">
    <location>
        <begin position="94"/>
        <end position="116"/>
    </location>
</feature>
<sequence length="386" mass="42751">MAGSLISMNKIIYLPITFLAFLQGGFSLLSLYLYQSGIDQETISMMLPFLGIGGLLGGICGGVSSDHSNPKKVLMIMAIPWLFIPMLISQSNMFVQVCAIFLIGMSLAGCRSVILYIITSQRNKEHINHSLSIRRIIINLCVAIGSGIMGFILSRSNDYYVAYMVFFGLATFASIAIYKIDMNKLHVSDIVENRKSRSQSLYLLSIISITLSLICFSFIPVYYTIYIVSEKQFPTDIAGYIFTFSGVIIVLFQVKLSVLTKNIDIHYRVISGVLFLSLGTFSVKYISDYTGLALSVSAWTLGEMLLFVPAVQFILEYTTSKKGKTISVYQSLFSVSDFIAPILGGAVIAFSFSYIWDISLALGITSSVIILIIKQKCGVKNESYQY</sequence>
<keyword evidence="2" id="KW-1003">Cell membrane</keyword>
<feature type="transmembrane region" description="Helical" evidence="6">
    <location>
        <begin position="201"/>
        <end position="225"/>
    </location>
</feature>
<evidence type="ECO:0000256" key="5">
    <source>
        <dbReference type="ARBA" id="ARBA00023136"/>
    </source>
</evidence>
<protein>
    <submittedName>
        <fullName evidence="7">MFS transporter</fullName>
    </submittedName>
</protein>
<dbReference type="GO" id="GO:0005886">
    <property type="term" value="C:plasma membrane"/>
    <property type="evidence" value="ECO:0007669"/>
    <property type="project" value="UniProtKB-SubCell"/>
</dbReference>
<name>A0A4Y8WBK0_9VIBR</name>
<feature type="transmembrane region" description="Helical" evidence="6">
    <location>
        <begin position="160"/>
        <end position="180"/>
    </location>
</feature>
<keyword evidence="8" id="KW-1185">Reference proteome</keyword>
<dbReference type="Proteomes" id="UP000297753">
    <property type="component" value="Unassembled WGS sequence"/>
</dbReference>
<dbReference type="Pfam" id="PF07690">
    <property type="entry name" value="MFS_1"/>
    <property type="match status" value="1"/>
</dbReference>
<dbReference type="OrthoDB" id="5651057at2"/>